<name>A0AAV6G7A8_9TELE</name>
<gene>
    <name evidence="1" type="ORF">AALO_G00196140</name>
</gene>
<dbReference type="EMBL" id="JADWDJ010000014">
    <property type="protein sequence ID" value="KAG5270745.1"/>
    <property type="molecule type" value="Genomic_DNA"/>
</dbReference>
<evidence type="ECO:0000313" key="2">
    <source>
        <dbReference type="Proteomes" id="UP000823561"/>
    </source>
</evidence>
<comment type="caution">
    <text evidence="1">The sequence shown here is derived from an EMBL/GenBank/DDBJ whole genome shotgun (WGS) entry which is preliminary data.</text>
</comment>
<proteinExistence type="predicted"/>
<keyword evidence="2" id="KW-1185">Reference proteome</keyword>
<sequence length="71" mass="7833">MKPGVVPSRRLPTSPPDMSLKTCEITMSLAKMIVKDLQPISQIPKLYEKAQKTAKDSIQSASSLVLTTSMW</sequence>
<evidence type="ECO:0000313" key="1">
    <source>
        <dbReference type="EMBL" id="KAG5270745.1"/>
    </source>
</evidence>
<organism evidence="1 2">
    <name type="scientific">Alosa alosa</name>
    <name type="common">allis shad</name>
    <dbReference type="NCBI Taxonomy" id="278164"/>
    <lineage>
        <taxon>Eukaryota</taxon>
        <taxon>Metazoa</taxon>
        <taxon>Chordata</taxon>
        <taxon>Craniata</taxon>
        <taxon>Vertebrata</taxon>
        <taxon>Euteleostomi</taxon>
        <taxon>Actinopterygii</taxon>
        <taxon>Neopterygii</taxon>
        <taxon>Teleostei</taxon>
        <taxon>Clupei</taxon>
        <taxon>Clupeiformes</taxon>
        <taxon>Clupeoidei</taxon>
        <taxon>Clupeidae</taxon>
        <taxon>Alosa</taxon>
    </lineage>
</organism>
<protein>
    <submittedName>
        <fullName evidence="1">Uncharacterized protein</fullName>
    </submittedName>
</protein>
<accession>A0AAV6G7A8</accession>
<feature type="non-terminal residue" evidence="1">
    <location>
        <position position="71"/>
    </location>
</feature>
<dbReference type="AlphaFoldDB" id="A0AAV6G7A8"/>
<reference evidence="1" key="1">
    <citation type="submission" date="2020-10" db="EMBL/GenBank/DDBJ databases">
        <title>Chromosome-scale genome assembly of the Allis shad, Alosa alosa.</title>
        <authorList>
            <person name="Margot Z."/>
            <person name="Christophe K."/>
            <person name="Cabau C."/>
            <person name="Louis A."/>
            <person name="Berthelot C."/>
            <person name="Parey E."/>
            <person name="Roest Crollius H."/>
            <person name="Montfort J."/>
            <person name="Robinson-Rechavi M."/>
            <person name="Bucao C."/>
            <person name="Bouchez O."/>
            <person name="Gislard M."/>
            <person name="Lluch J."/>
            <person name="Milhes M."/>
            <person name="Lampietro C."/>
            <person name="Lopez Roques C."/>
            <person name="Donnadieu C."/>
            <person name="Braasch I."/>
            <person name="Desvignes T."/>
            <person name="Postlethwait J."/>
            <person name="Bobe J."/>
            <person name="Guiguen Y."/>
        </authorList>
    </citation>
    <scope>NUCLEOTIDE SEQUENCE</scope>
    <source>
        <strain evidence="1">M-15738</strain>
        <tissue evidence="1">Blood</tissue>
    </source>
</reference>
<dbReference type="Proteomes" id="UP000823561">
    <property type="component" value="Chromosome 14"/>
</dbReference>